<dbReference type="EMBL" id="JAOZYB010000001">
    <property type="protein sequence ID" value="MEB3958657.1"/>
    <property type="molecule type" value="Genomic_DNA"/>
</dbReference>
<protein>
    <recommendedName>
        <fullName evidence="3">8-amino-7-oxononanoate synthase</fullName>
    </recommendedName>
</protein>
<sequence length="91" mass="9472">MRVRTALAVAALTGAALTGGPERATMRLRDALEEGGVFGSVFCSPATPRKRSLVRLSLHAGLTDGQVEQLVTVCHQVTAHASAASISQTRS</sequence>
<organism evidence="1 2">
    <name type="scientific">Streptomyces kunmingensis</name>
    <dbReference type="NCBI Taxonomy" id="68225"/>
    <lineage>
        <taxon>Bacteria</taxon>
        <taxon>Bacillati</taxon>
        <taxon>Actinomycetota</taxon>
        <taxon>Actinomycetes</taxon>
        <taxon>Kitasatosporales</taxon>
        <taxon>Streptomycetaceae</taxon>
        <taxon>Streptomyces</taxon>
    </lineage>
</organism>
<dbReference type="SUPFAM" id="SSF53383">
    <property type="entry name" value="PLP-dependent transferases"/>
    <property type="match status" value="1"/>
</dbReference>
<keyword evidence="2" id="KW-1185">Reference proteome</keyword>
<dbReference type="Gene3D" id="3.90.1150.10">
    <property type="entry name" value="Aspartate Aminotransferase, domain 1"/>
    <property type="match status" value="1"/>
</dbReference>
<dbReference type="InterPro" id="IPR015422">
    <property type="entry name" value="PyrdxlP-dep_Trfase_small"/>
</dbReference>
<evidence type="ECO:0000313" key="1">
    <source>
        <dbReference type="EMBL" id="MEB3958657.1"/>
    </source>
</evidence>
<reference evidence="1 2" key="1">
    <citation type="submission" date="2022-10" db="EMBL/GenBank/DDBJ databases">
        <authorList>
            <person name="Xie J."/>
            <person name="Shen N."/>
        </authorList>
    </citation>
    <scope>NUCLEOTIDE SEQUENCE [LARGE SCALE GENOMIC DNA]</scope>
    <source>
        <strain evidence="1 2">DSM 41681</strain>
    </source>
</reference>
<accession>A0ABU6C1R1</accession>
<comment type="caution">
    <text evidence="1">The sequence shown here is derived from an EMBL/GenBank/DDBJ whole genome shotgun (WGS) entry which is preliminary data.</text>
</comment>
<dbReference type="InterPro" id="IPR015424">
    <property type="entry name" value="PyrdxlP-dep_Trfase"/>
</dbReference>
<dbReference type="RefSeq" id="WP_324765643.1">
    <property type="nucleotide sequence ID" value="NZ_BAAATS010000022.1"/>
</dbReference>
<evidence type="ECO:0008006" key="3">
    <source>
        <dbReference type="Google" id="ProtNLM"/>
    </source>
</evidence>
<proteinExistence type="predicted"/>
<gene>
    <name evidence="1" type="ORF">OKJ48_00030</name>
</gene>
<evidence type="ECO:0000313" key="2">
    <source>
        <dbReference type="Proteomes" id="UP001352223"/>
    </source>
</evidence>
<dbReference type="Proteomes" id="UP001352223">
    <property type="component" value="Unassembled WGS sequence"/>
</dbReference>
<name>A0ABU6C1R1_9ACTN</name>